<dbReference type="OMA" id="YKPIINI"/>
<evidence type="ECO:0000256" key="1">
    <source>
        <dbReference type="ARBA" id="ARBA00010872"/>
    </source>
</evidence>
<keyword evidence="15" id="KW-1185">Reference proteome</keyword>
<evidence type="ECO:0000256" key="8">
    <source>
        <dbReference type="ARBA" id="ARBA00078726"/>
    </source>
</evidence>
<feature type="signal peptide" evidence="14">
    <location>
        <begin position="1"/>
        <end position="18"/>
    </location>
</feature>
<comment type="similarity">
    <text evidence="1">Belongs to the Ntn-hydrolase family.</text>
</comment>
<dbReference type="FunFam" id="3.60.20.30:FF:000003">
    <property type="entry name" value="N(4)-(Beta-N-acetylglucosaminyl)-L-asparaginase isoform X1"/>
    <property type="match status" value="1"/>
</dbReference>
<feature type="binding site" evidence="12">
    <location>
        <begin position="231"/>
        <end position="234"/>
    </location>
    <ligand>
        <name>substrate</name>
    </ligand>
</feature>
<comment type="catalytic activity">
    <reaction evidence="5">
        <text>N(4)-(beta-N-acetyl-D-glucosaminyl)-L-asparagine + H2O = N-acetyl-beta-D-glucosaminylamine + L-aspartate + H(+)</text>
        <dbReference type="Rhea" id="RHEA:11544"/>
        <dbReference type="ChEBI" id="CHEBI:15377"/>
        <dbReference type="ChEBI" id="CHEBI:15378"/>
        <dbReference type="ChEBI" id="CHEBI:15947"/>
        <dbReference type="ChEBI" id="CHEBI:29991"/>
        <dbReference type="ChEBI" id="CHEBI:58080"/>
        <dbReference type="EC" id="3.5.1.26"/>
    </reaction>
</comment>
<keyword evidence="2" id="KW-0645">Protease</keyword>
<keyword evidence="14" id="KW-0732">Signal</keyword>
<dbReference type="InterPro" id="IPR029055">
    <property type="entry name" value="Ntn_hydrolases_N"/>
</dbReference>
<name>A0A8B8I350_VANTA</name>
<keyword evidence="3" id="KW-0378">Hydrolase</keyword>
<reference evidence="16" key="2">
    <citation type="submission" date="2025-08" db="UniProtKB">
        <authorList>
            <consortium name="RefSeq"/>
        </authorList>
    </citation>
    <scope>IDENTIFICATION</scope>
    <source>
        <tissue evidence="16">Whole body</tissue>
    </source>
</reference>
<feature type="chain" id="PRO_5034885696" description="N(4)-(beta-N-acetylglucosaminyl)-L-asparaginase" evidence="14">
    <location>
        <begin position="19"/>
        <end position="346"/>
    </location>
</feature>
<evidence type="ECO:0000256" key="3">
    <source>
        <dbReference type="ARBA" id="ARBA00022801"/>
    </source>
</evidence>
<dbReference type="GO" id="GO:0006508">
    <property type="term" value="P:proteolysis"/>
    <property type="evidence" value="ECO:0007669"/>
    <property type="project" value="UniProtKB-KW"/>
</dbReference>
<dbReference type="GO" id="GO:0008233">
    <property type="term" value="F:peptidase activity"/>
    <property type="evidence" value="ECO:0007669"/>
    <property type="project" value="UniProtKB-KW"/>
</dbReference>
<dbReference type="EC" id="3.5.1.26" evidence="7"/>
<proteinExistence type="inferred from homology"/>
<dbReference type="GO" id="GO:0003948">
    <property type="term" value="F:N4-(beta-N-acetylglucosaminyl)-L-asparaginase activity"/>
    <property type="evidence" value="ECO:0007669"/>
    <property type="project" value="UniProtKB-EC"/>
</dbReference>
<feature type="binding site" evidence="12">
    <location>
        <begin position="254"/>
        <end position="257"/>
    </location>
    <ligand>
        <name>substrate</name>
    </ligand>
</feature>
<dbReference type="InterPro" id="IPR000246">
    <property type="entry name" value="Peptidase_T2"/>
</dbReference>
<dbReference type="Pfam" id="PF01112">
    <property type="entry name" value="Asparaginase_2"/>
    <property type="match status" value="1"/>
</dbReference>
<evidence type="ECO:0000256" key="7">
    <source>
        <dbReference type="ARBA" id="ARBA00066729"/>
    </source>
</evidence>
<dbReference type="PANTHER" id="PTHR10188">
    <property type="entry name" value="L-ASPARAGINASE"/>
    <property type="match status" value="1"/>
</dbReference>
<protein>
    <recommendedName>
        <fullName evidence="7">N(4)-(beta-N-acetylglucosaminyl)-L-asparaginase</fullName>
        <ecNumber evidence="7">3.5.1.26</ecNumber>
    </recommendedName>
    <alternativeName>
        <fullName evidence="9">Aspartylglucosaminidase</fullName>
    </alternativeName>
    <alternativeName>
        <fullName evidence="8">Glycosylasparaginase</fullName>
    </alternativeName>
    <alternativeName>
        <fullName evidence="10">N4-(N-acetyl-beta-glucosaminyl)-L-asparagine amidase</fullName>
    </alternativeName>
</protein>
<dbReference type="RefSeq" id="XP_026491420.1">
    <property type="nucleotide sequence ID" value="XM_026635635.2"/>
</dbReference>
<gene>
    <name evidence="16" type="primary">LOC113397336</name>
</gene>
<keyword evidence="4" id="KW-0068">Autocatalytic cleavage</keyword>
<dbReference type="AlphaFoldDB" id="A0A8B8I350"/>
<feature type="site" description="Cleavage; by autolysis" evidence="13">
    <location>
        <begin position="202"/>
        <end position="203"/>
    </location>
</feature>
<evidence type="ECO:0000256" key="4">
    <source>
        <dbReference type="ARBA" id="ARBA00022813"/>
    </source>
</evidence>
<evidence type="ECO:0000256" key="6">
    <source>
        <dbReference type="ARBA" id="ARBA00053295"/>
    </source>
</evidence>
<evidence type="ECO:0000256" key="10">
    <source>
        <dbReference type="ARBA" id="ARBA00080645"/>
    </source>
</evidence>
<evidence type="ECO:0000313" key="16">
    <source>
        <dbReference type="RefSeq" id="XP_026491420.1"/>
    </source>
</evidence>
<evidence type="ECO:0000256" key="9">
    <source>
        <dbReference type="ARBA" id="ARBA00079301"/>
    </source>
</evidence>
<dbReference type="CDD" id="cd04513">
    <property type="entry name" value="Glycosylasparaginase"/>
    <property type="match status" value="1"/>
</dbReference>
<dbReference type="Gene3D" id="3.60.20.30">
    <property type="entry name" value="(Glycosyl)asparaginase"/>
    <property type="match status" value="1"/>
</dbReference>
<dbReference type="SUPFAM" id="SSF56235">
    <property type="entry name" value="N-terminal nucleophile aminohydrolases (Ntn hydrolases)"/>
    <property type="match status" value="1"/>
</dbReference>
<comment type="function">
    <text evidence="6">Cleaves the GlcNAc-Asn bond which joins oligosaccharides to the peptide of asparagine-linked glycoproteins.</text>
</comment>
<dbReference type="GO" id="GO:0005764">
    <property type="term" value="C:lysosome"/>
    <property type="evidence" value="ECO:0007669"/>
    <property type="project" value="TreeGrafter"/>
</dbReference>
<reference evidence="15" key="1">
    <citation type="submission" date="2025-05" db="UniProtKB">
        <authorList>
            <consortium name="RefSeq"/>
        </authorList>
    </citation>
    <scope>NUCLEOTIDE SEQUENCE [LARGE SCALE GENOMIC DNA]</scope>
</reference>
<dbReference type="GeneID" id="113397336"/>
<evidence type="ECO:0000313" key="15">
    <source>
        <dbReference type="Proteomes" id="UP001652626"/>
    </source>
</evidence>
<dbReference type="Proteomes" id="UP001652626">
    <property type="component" value="Chromosome 3"/>
</dbReference>
<dbReference type="PANTHER" id="PTHR10188:SF6">
    <property type="entry name" value="N(4)-(BETA-N-ACETYLGLUCOSAMINYL)-L-ASPARAGINASE"/>
    <property type="match status" value="1"/>
</dbReference>
<evidence type="ECO:0000256" key="13">
    <source>
        <dbReference type="PIRSR" id="PIRSR600246-3"/>
    </source>
</evidence>
<evidence type="ECO:0000256" key="12">
    <source>
        <dbReference type="PIRSR" id="PIRSR600246-2"/>
    </source>
</evidence>
<accession>A0A8B8I350</accession>
<evidence type="ECO:0000256" key="14">
    <source>
        <dbReference type="SAM" id="SignalP"/>
    </source>
</evidence>
<evidence type="ECO:0000256" key="2">
    <source>
        <dbReference type="ARBA" id="ARBA00022670"/>
    </source>
</evidence>
<evidence type="ECO:0000256" key="5">
    <source>
        <dbReference type="ARBA" id="ARBA00050421"/>
    </source>
</evidence>
<organism evidence="15 16">
    <name type="scientific">Vanessa tameamea</name>
    <name type="common">Kamehameha butterfly</name>
    <dbReference type="NCBI Taxonomy" id="334116"/>
    <lineage>
        <taxon>Eukaryota</taxon>
        <taxon>Metazoa</taxon>
        <taxon>Ecdysozoa</taxon>
        <taxon>Arthropoda</taxon>
        <taxon>Hexapoda</taxon>
        <taxon>Insecta</taxon>
        <taxon>Pterygota</taxon>
        <taxon>Neoptera</taxon>
        <taxon>Endopterygota</taxon>
        <taxon>Lepidoptera</taxon>
        <taxon>Glossata</taxon>
        <taxon>Ditrysia</taxon>
        <taxon>Papilionoidea</taxon>
        <taxon>Nymphalidae</taxon>
        <taxon>Nymphalinae</taxon>
        <taxon>Vanessa</taxon>
    </lineage>
</organism>
<feature type="active site" description="Nucleophile" evidence="11">
    <location>
        <position position="203"/>
    </location>
</feature>
<dbReference type="OrthoDB" id="188713at2759"/>
<sequence length="346" mass="37954">MSRICIFITFMSVMLVNSEQNTPIVVTTWNFVNSTITAWNILKQGGYSLDAIERGTSICEEQQCDGTVGFGGSPDEDGETTLDALIMDGRTMNVGAVGALRRIKRAASVARHVLEHTKHSILVGELATQFAEQMGFYEESLTTPDSKRLWLRWYYRNHCQPNFWMDVTPDPGKFCGPYSKLENFGHKSDNWIPMKINRFNHDTIGMVAIDRKGDVAAGTSTNGAKFKIPGRIGDSPIPGAGAYADNAVGGATATGDGDIMLRFLPSFLAVEEMRRGATPTQAARTAINRVATHYPDFMGAVIALNIDGVYGAACHGLGDEPFPFVVQDITMNKYKIETVNCSWPLH</sequence>
<evidence type="ECO:0000256" key="11">
    <source>
        <dbReference type="PIRSR" id="PIRSR600246-1"/>
    </source>
</evidence>